<dbReference type="AlphaFoldDB" id="A0A7J6I9K4"/>
<dbReference type="EMBL" id="JAATIQ010000002">
    <property type="protein sequence ID" value="KAF4403835.1"/>
    <property type="molecule type" value="Genomic_DNA"/>
</dbReference>
<gene>
    <name evidence="2" type="ORF">G4B88_014291</name>
</gene>
<accession>A0A7J6I9K4</accession>
<name>A0A7J6I9K4_CANSA</name>
<sequence>MIEIDIAKPLFPRFYFDLVSSVKRWLQFKKIGIFCYNCGCLGHQHRGISLSSPVTVIRHSFPPVNVGNGDGGFKGPISKIARSSRRVKMVTSCAPDAIGKSQQAMWITKPLPRRRMPPVATSGNGVGVGCEEMEKRPANLPKLVLNNFDHLLNEEKSFKILDGSEVVQGSMHKLVSIGPVSSSFGPGFKLDDVIWPEDVNHIDAQDTLLQELKQFGRMDLYEIQALGGDIGAKPTSKTNA</sequence>
<feature type="domain" description="Zinc knuckle CX2CX4HX4C" evidence="1">
    <location>
        <begin position="4"/>
        <end position="46"/>
    </location>
</feature>
<evidence type="ECO:0000313" key="3">
    <source>
        <dbReference type="Proteomes" id="UP000583929"/>
    </source>
</evidence>
<dbReference type="InterPro" id="IPR025836">
    <property type="entry name" value="Zn_knuckle_CX2CX4HX4C"/>
</dbReference>
<organism evidence="2 3">
    <name type="scientific">Cannabis sativa</name>
    <name type="common">Hemp</name>
    <name type="synonym">Marijuana</name>
    <dbReference type="NCBI Taxonomy" id="3483"/>
    <lineage>
        <taxon>Eukaryota</taxon>
        <taxon>Viridiplantae</taxon>
        <taxon>Streptophyta</taxon>
        <taxon>Embryophyta</taxon>
        <taxon>Tracheophyta</taxon>
        <taxon>Spermatophyta</taxon>
        <taxon>Magnoliopsida</taxon>
        <taxon>eudicotyledons</taxon>
        <taxon>Gunneridae</taxon>
        <taxon>Pentapetalae</taxon>
        <taxon>rosids</taxon>
        <taxon>fabids</taxon>
        <taxon>Rosales</taxon>
        <taxon>Cannabaceae</taxon>
        <taxon>Cannabis</taxon>
    </lineage>
</organism>
<dbReference type="Pfam" id="PF14392">
    <property type="entry name" value="zf-CCHC_4"/>
    <property type="match status" value="1"/>
</dbReference>
<keyword evidence="3" id="KW-1185">Reference proteome</keyword>
<proteinExistence type="predicted"/>
<protein>
    <recommendedName>
        <fullName evidence="1">Zinc knuckle CX2CX4HX4C domain-containing protein</fullName>
    </recommendedName>
</protein>
<evidence type="ECO:0000313" key="2">
    <source>
        <dbReference type="EMBL" id="KAF4403835.1"/>
    </source>
</evidence>
<dbReference type="Proteomes" id="UP000583929">
    <property type="component" value="Unassembled WGS sequence"/>
</dbReference>
<comment type="caution">
    <text evidence="2">The sequence shown here is derived from an EMBL/GenBank/DDBJ whole genome shotgun (WGS) entry which is preliminary data.</text>
</comment>
<reference evidence="2 3" key="1">
    <citation type="journal article" date="2020" name="bioRxiv">
        <title>Sequence and annotation of 42 cannabis genomes reveals extensive copy number variation in cannabinoid synthesis and pathogen resistance genes.</title>
        <authorList>
            <person name="Mckernan K.J."/>
            <person name="Helbert Y."/>
            <person name="Kane L.T."/>
            <person name="Ebling H."/>
            <person name="Zhang L."/>
            <person name="Liu B."/>
            <person name="Eaton Z."/>
            <person name="Mclaughlin S."/>
            <person name="Kingan S."/>
            <person name="Baybayan P."/>
            <person name="Concepcion G."/>
            <person name="Jordan M."/>
            <person name="Riva A."/>
            <person name="Barbazuk W."/>
            <person name="Harkins T."/>
        </authorList>
    </citation>
    <scope>NUCLEOTIDE SEQUENCE [LARGE SCALE GENOMIC DNA]</scope>
    <source>
        <strain evidence="3">cv. Jamaican Lion 4</strain>
        <tissue evidence="2">Leaf</tissue>
    </source>
</reference>
<evidence type="ECO:0000259" key="1">
    <source>
        <dbReference type="Pfam" id="PF14392"/>
    </source>
</evidence>